<evidence type="ECO:0000256" key="1">
    <source>
        <dbReference type="SAM" id="MobiDB-lite"/>
    </source>
</evidence>
<proteinExistence type="predicted"/>
<sequence>MECRESADFLNAFHQKLRIYVKKNKPRSSVDFQKLTHHLNTVAKRAKRKNWDTSLYLKKVSEILIYTLKGKQKEIDLNPNQEDMFNFSPLDLEEDNRRHKPIDFTPRRDKE</sequence>
<gene>
    <name evidence="2" type="ORF">SAMN05443144_1441</name>
</gene>
<dbReference type="AlphaFoldDB" id="A0A1M5LQM2"/>
<accession>A0A1M5LQM2</accession>
<reference evidence="2 3" key="1">
    <citation type="submission" date="2016-11" db="EMBL/GenBank/DDBJ databases">
        <authorList>
            <person name="Jaros S."/>
            <person name="Januszkiewicz K."/>
            <person name="Wedrychowicz H."/>
        </authorList>
    </citation>
    <scope>NUCLEOTIDE SEQUENCE [LARGE SCALE GENOMIC DNA]</scope>
    <source>
        <strain evidence="2 3">DSM 21986</strain>
    </source>
</reference>
<evidence type="ECO:0000313" key="2">
    <source>
        <dbReference type="EMBL" id="SHG67341.1"/>
    </source>
</evidence>
<evidence type="ECO:0000313" key="3">
    <source>
        <dbReference type="Proteomes" id="UP000184041"/>
    </source>
</evidence>
<feature type="compositionally biased region" description="Basic and acidic residues" evidence="1">
    <location>
        <begin position="95"/>
        <end position="111"/>
    </location>
</feature>
<organism evidence="2 3">
    <name type="scientific">Fodinibius roseus</name>
    <dbReference type="NCBI Taxonomy" id="1194090"/>
    <lineage>
        <taxon>Bacteria</taxon>
        <taxon>Pseudomonadati</taxon>
        <taxon>Balneolota</taxon>
        <taxon>Balneolia</taxon>
        <taxon>Balneolales</taxon>
        <taxon>Balneolaceae</taxon>
        <taxon>Fodinibius</taxon>
    </lineage>
</organism>
<keyword evidence="3" id="KW-1185">Reference proteome</keyword>
<protein>
    <submittedName>
        <fullName evidence="2">Uncharacterized protein</fullName>
    </submittedName>
</protein>
<dbReference type="Proteomes" id="UP000184041">
    <property type="component" value="Unassembled WGS sequence"/>
</dbReference>
<dbReference type="EMBL" id="FQUS01000044">
    <property type="protein sequence ID" value="SHG67341.1"/>
    <property type="molecule type" value="Genomic_DNA"/>
</dbReference>
<feature type="region of interest" description="Disordered" evidence="1">
    <location>
        <begin position="86"/>
        <end position="111"/>
    </location>
</feature>
<name>A0A1M5LQM2_9BACT</name>